<keyword evidence="4" id="KW-1185">Reference proteome</keyword>
<dbReference type="AlphaFoldDB" id="A0A484LWI7"/>
<feature type="transmembrane region" description="Helical" evidence="2">
    <location>
        <begin position="98"/>
        <end position="122"/>
    </location>
</feature>
<dbReference type="OrthoDB" id="2126698at2759"/>
<dbReference type="InterPro" id="IPR002528">
    <property type="entry name" value="MATE_fam"/>
</dbReference>
<gene>
    <name evidence="3" type="ORF">CCAM_LOCUS22658</name>
</gene>
<dbReference type="EMBL" id="OOIL02002214">
    <property type="protein sequence ID" value="VFQ80882.1"/>
    <property type="molecule type" value="Genomic_DNA"/>
</dbReference>
<dbReference type="Proteomes" id="UP000595140">
    <property type="component" value="Unassembled WGS sequence"/>
</dbReference>
<evidence type="ECO:0000313" key="3">
    <source>
        <dbReference type="EMBL" id="VFQ80882.1"/>
    </source>
</evidence>
<dbReference type="GO" id="GO:0016020">
    <property type="term" value="C:membrane"/>
    <property type="evidence" value="ECO:0007669"/>
    <property type="project" value="InterPro"/>
</dbReference>
<dbReference type="GO" id="GO:0015297">
    <property type="term" value="F:antiporter activity"/>
    <property type="evidence" value="ECO:0007669"/>
    <property type="project" value="InterPro"/>
</dbReference>
<dbReference type="Pfam" id="PF01554">
    <property type="entry name" value="MatE"/>
    <property type="match status" value="1"/>
</dbReference>
<feature type="transmembrane region" description="Helical" evidence="2">
    <location>
        <begin position="134"/>
        <end position="152"/>
    </location>
</feature>
<comment type="similarity">
    <text evidence="1">Belongs to the multi antimicrobial extrusion (MATE) (TC 2.A.66.1) family.</text>
</comment>
<dbReference type="GO" id="GO:0042910">
    <property type="term" value="F:xenobiotic transmembrane transporter activity"/>
    <property type="evidence" value="ECO:0007669"/>
    <property type="project" value="InterPro"/>
</dbReference>
<evidence type="ECO:0000256" key="2">
    <source>
        <dbReference type="SAM" id="Phobius"/>
    </source>
</evidence>
<sequence>MLGMGSALETLCGQSFAAGQVHMLGIYMQRSVIILFITCIVLLPIYLFATPVLRLLGQEDEIAVLARDYAVLIIPQLFSLSITFPTQKFLQAQSKVNVLAWIGFLGLVSNVFLLWVFIPLLGWGTTGAALAFDLSNWAIAISQLVYVVGWYSKDMQQAVAHLAGILGITMIRNSV</sequence>
<feature type="transmembrane region" description="Helical" evidence="2">
    <location>
        <begin position="32"/>
        <end position="49"/>
    </location>
</feature>
<accession>A0A484LWI7</accession>
<evidence type="ECO:0000256" key="1">
    <source>
        <dbReference type="ARBA" id="ARBA00010199"/>
    </source>
</evidence>
<proteinExistence type="inferred from homology"/>
<feature type="transmembrane region" description="Helical" evidence="2">
    <location>
        <begin position="69"/>
        <end position="86"/>
    </location>
</feature>
<evidence type="ECO:0008006" key="5">
    <source>
        <dbReference type="Google" id="ProtNLM"/>
    </source>
</evidence>
<keyword evidence="2" id="KW-0472">Membrane</keyword>
<dbReference type="PANTHER" id="PTHR11206">
    <property type="entry name" value="MULTIDRUG RESISTANCE PROTEIN"/>
    <property type="match status" value="1"/>
</dbReference>
<evidence type="ECO:0000313" key="4">
    <source>
        <dbReference type="Proteomes" id="UP000595140"/>
    </source>
</evidence>
<name>A0A484LWI7_9ASTE</name>
<reference evidence="3 4" key="1">
    <citation type="submission" date="2018-04" db="EMBL/GenBank/DDBJ databases">
        <authorList>
            <person name="Vogel A."/>
        </authorList>
    </citation>
    <scope>NUCLEOTIDE SEQUENCE [LARGE SCALE GENOMIC DNA]</scope>
</reference>
<keyword evidence="2" id="KW-0812">Transmembrane</keyword>
<organism evidence="3 4">
    <name type="scientific">Cuscuta campestris</name>
    <dbReference type="NCBI Taxonomy" id="132261"/>
    <lineage>
        <taxon>Eukaryota</taxon>
        <taxon>Viridiplantae</taxon>
        <taxon>Streptophyta</taxon>
        <taxon>Embryophyta</taxon>
        <taxon>Tracheophyta</taxon>
        <taxon>Spermatophyta</taxon>
        <taxon>Magnoliopsida</taxon>
        <taxon>eudicotyledons</taxon>
        <taxon>Gunneridae</taxon>
        <taxon>Pentapetalae</taxon>
        <taxon>asterids</taxon>
        <taxon>lamiids</taxon>
        <taxon>Solanales</taxon>
        <taxon>Convolvulaceae</taxon>
        <taxon>Cuscuteae</taxon>
        <taxon>Cuscuta</taxon>
        <taxon>Cuscuta subgen. Grammica</taxon>
        <taxon>Cuscuta sect. Cleistogrammica</taxon>
    </lineage>
</organism>
<protein>
    <recommendedName>
        <fullName evidence="5">Polysaccharide biosynthesis protein C-terminal domain-containing protein</fullName>
    </recommendedName>
</protein>
<keyword evidence="2" id="KW-1133">Transmembrane helix</keyword>